<comment type="caution">
    <text evidence="1">The sequence shown here is derived from an EMBL/GenBank/DDBJ whole genome shotgun (WGS) entry which is preliminary data.</text>
</comment>
<accession>A0A8J7PBB1</accession>
<sequence length="432" mass="46854">MEISGRRVPPKRIGELLVAANVIRQEVLLEALKISKNSQTPVGRVLMTIGELSESDVETALYVQGLIRNSVISADFGVKVINVSVKGKIPLDEAFRRLGWTPPADMEEQSGTFGELGSLLVQSGLIDKSVLEQALWQSQENNLPLGRCLVLNRAISSNLLQSALTAQVLMRDGKITEEQAINGLKSAARKQQSLEQSLVDAGAYRQGQKESVKLGDLLTQAGLVTEGDKISAIEIGLNENQKIGEVLVQSGMIAPGVVDESLRLQEMVSSGQISGLQAADILRQANSRKVGIDVIIEERASRKDEIEKVTGVLELLLQSGALTGENFNRAQSLGRQLNVSIAEVILTKEMVEKRLIQAAYQGQGLVVDGIINNSQCVLAMKMCIKTGQEFHEVLKELPSDTAQVKTPSQEEVGADKKSGWLGNLWSKVTKKD</sequence>
<dbReference type="AlphaFoldDB" id="A0A8J7PBB1"/>
<dbReference type="InterPro" id="IPR037257">
    <property type="entry name" value="T2SS_E_N_sf"/>
</dbReference>
<evidence type="ECO:0000313" key="2">
    <source>
        <dbReference type="Proteomes" id="UP000664277"/>
    </source>
</evidence>
<proteinExistence type="predicted"/>
<evidence type="ECO:0008006" key="3">
    <source>
        <dbReference type="Google" id="ProtNLM"/>
    </source>
</evidence>
<name>A0A8J7PBB1_9BACT</name>
<reference evidence="1" key="1">
    <citation type="submission" date="2021-02" db="EMBL/GenBank/DDBJ databases">
        <title>Genome-Resolved Metagenomics of a Microbial Community Performing Photosynthetic Biological Nutrient Removal.</title>
        <authorList>
            <person name="Mcdaniel E.A."/>
        </authorList>
    </citation>
    <scope>NUCLEOTIDE SEQUENCE</scope>
    <source>
        <strain evidence="1">UWPOB_OBS1</strain>
    </source>
</reference>
<dbReference type="SUPFAM" id="SSF160246">
    <property type="entry name" value="EspE N-terminal domain-like"/>
    <property type="match status" value="2"/>
</dbReference>
<organism evidence="1 2">
    <name type="scientific">Candidatus Obscuribacter phosphatis</name>
    <dbReference type="NCBI Taxonomy" id="1906157"/>
    <lineage>
        <taxon>Bacteria</taxon>
        <taxon>Bacillati</taxon>
        <taxon>Candidatus Melainabacteria</taxon>
        <taxon>Candidatus Obscuribacterales</taxon>
        <taxon>Candidatus Obscuribacteraceae</taxon>
        <taxon>Candidatus Obscuribacter</taxon>
    </lineage>
</organism>
<protein>
    <recommendedName>
        <fullName evidence="3">Type II secretion system protein GspE N-terminal domain-containing protein</fullName>
    </recommendedName>
</protein>
<evidence type="ECO:0000313" key="1">
    <source>
        <dbReference type="EMBL" id="MBN8659546.1"/>
    </source>
</evidence>
<gene>
    <name evidence="1" type="ORF">J0M35_04235</name>
</gene>
<dbReference type="Proteomes" id="UP000664277">
    <property type="component" value="Unassembled WGS sequence"/>
</dbReference>
<dbReference type="EMBL" id="JAFLCK010000004">
    <property type="protein sequence ID" value="MBN8659546.1"/>
    <property type="molecule type" value="Genomic_DNA"/>
</dbReference>